<evidence type="ECO:0000313" key="3">
    <source>
        <dbReference type="Proteomes" id="UP000291485"/>
    </source>
</evidence>
<comment type="caution">
    <text evidence="2">The sequence shown here is derived from an EMBL/GenBank/DDBJ whole genome shotgun (WGS) entry which is preliminary data.</text>
</comment>
<feature type="domain" description="PIN" evidence="1">
    <location>
        <begin position="4"/>
        <end position="123"/>
    </location>
</feature>
<dbReference type="Gene3D" id="3.40.50.1010">
    <property type="entry name" value="5'-nuclease"/>
    <property type="match status" value="1"/>
</dbReference>
<dbReference type="InterPro" id="IPR002716">
    <property type="entry name" value="PIN_dom"/>
</dbReference>
<reference evidence="2 3" key="1">
    <citation type="submission" date="2019-02" db="EMBL/GenBank/DDBJ databases">
        <title>Pedobacter sp. RP-3-11 sp. nov., isolated from Arctic soil.</title>
        <authorList>
            <person name="Dahal R.H."/>
        </authorList>
    </citation>
    <scope>NUCLEOTIDE SEQUENCE [LARGE SCALE GENOMIC DNA]</scope>
    <source>
        <strain evidence="2 3">RP-3-11</strain>
    </source>
</reference>
<dbReference type="InterPro" id="IPR052919">
    <property type="entry name" value="TA_system_RNase"/>
</dbReference>
<dbReference type="Proteomes" id="UP000291485">
    <property type="component" value="Unassembled WGS sequence"/>
</dbReference>
<dbReference type="PANTHER" id="PTHR36173:SF2">
    <property type="entry name" value="RIBONUCLEASE VAPC16"/>
    <property type="match status" value="1"/>
</dbReference>
<dbReference type="InterPro" id="IPR041705">
    <property type="entry name" value="PIN_Sll0205"/>
</dbReference>
<keyword evidence="3" id="KW-1185">Reference proteome</keyword>
<sequence length="128" mass="14905">MKQYLLDTHTLLWMQDDNNMLSNKAREILEDSSCNLYLSVASFWEISIKQSLGNLKLEYTLDELSESCSSNNILILPIQISALNKLKNLPFLHRDPFDRIIISTALDMNFSLITKDINVHRYDVKLVW</sequence>
<dbReference type="EMBL" id="SJSN01000001">
    <property type="protein sequence ID" value="TCD12626.1"/>
    <property type="molecule type" value="Genomic_DNA"/>
</dbReference>
<dbReference type="AlphaFoldDB" id="A0A4V2MNF5"/>
<dbReference type="InterPro" id="IPR029060">
    <property type="entry name" value="PIN-like_dom_sf"/>
</dbReference>
<name>A0A4V2MNF5_9SPHI</name>
<dbReference type="Pfam" id="PF01850">
    <property type="entry name" value="PIN"/>
    <property type="match status" value="1"/>
</dbReference>
<protein>
    <submittedName>
        <fullName evidence="2">Type II toxin-antitoxin system VapC family toxin</fullName>
    </submittedName>
</protein>
<dbReference type="OrthoDB" id="9798990at2"/>
<dbReference type="CDD" id="cd09872">
    <property type="entry name" value="PIN_Sll0205-like"/>
    <property type="match status" value="1"/>
</dbReference>
<gene>
    <name evidence="2" type="ORF">EZ449_00845</name>
</gene>
<proteinExistence type="predicted"/>
<dbReference type="SUPFAM" id="SSF88723">
    <property type="entry name" value="PIN domain-like"/>
    <property type="match status" value="1"/>
</dbReference>
<evidence type="ECO:0000313" key="2">
    <source>
        <dbReference type="EMBL" id="TCD12626.1"/>
    </source>
</evidence>
<dbReference type="PANTHER" id="PTHR36173">
    <property type="entry name" value="RIBONUCLEASE VAPC16-RELATED"/>
    <property type="match status" value="1"/>
</dbReference>
<organism evidence="2 3">
    <name type="scientific">Pedobacter frigidisoli</name>
    <dbReference type="NCBI Taxonomy" id="2530455"/>
    <lineage>
        <taxon>Bacteria</taxon>
        <taxon>Pseudomonadati</taxon>
        <taxon>Bacteroidota</taxon>
        <taxon>Sphingobacteriia</taxon>
        <taxon>Sphingobacteriales</taxon>
        <taxon>Sphingobacteriaceae</taxon>
        <taxon>Pedobacter</taxon>
    </lineage>
</organism>
<dbReference type="RefSeq" id="WP_131556063.1">
    <property type="nucleotide sequence ID" value="NZ_SJSN01000001.1"/>
</dbReference>
<accession>A0A4V2MNF5</accession>
<evidence type="ECO:0000259" key="1">
    <source>
        <dbReference type="Pfam" id="PF01850"/>
    </source>
</evidence>